<dbReference type="EMBL" id="JBHSHC010000014">
    <property type="protein sequence ID" value="MFC4766172.1"/>
    <property type="molecule type" value="Genomic_DNA"/>
</dbReference>
<dbReference type="SUPFAM" id="SSF52540">
    <property type="entry name" value="P-loop containing nucleoside triphosphate hydrolases"/>
    <property type="match status" value="1"/>
</dbReference>
<organism evidence="5 6">
    <name type="scientific">Effusibacillus consociatus</name>
    <dbReference type="NCBI Taxonomy" id="1117041"/>
    <lineage>
        <taxon>Bacteria</taxon>
        <taxon>Bacillati</taxon>
        <taxon>Bacillota</taxon>
        <taxon>Bacilli</taxon>
        <taxon>Bacillales</taxon>
        <taxon>Alicyclobacillaceae</taxon>
        <taxon>Effusibacillus</taxon>
    </lineage>
</organism>
<dbReference type="GO" id="GO:0005524">
    <property type="term" value="F:ATP binding"/>
    <property type="evidence" value="ECO:0007669"/>
    <property type="project" value="UniProtKB-KW"/>
</dbReference>
<keyword evidence="3 5" id="KW-0067">ATP-binding</keyword>
<evidence type="ECO:0000259" key="4">
    <source>
        <dbReference type="PROSITE" id="PS50893"/>
    </source>
</evidence>
<keyword evidence="6" id="KW-1185">Reference proteome</keyword>
<evidence type="ECO:0000256" key="1">
    <source>
        <dbReference type="ARBA" id="ARBA00022448"/>
    </source>
</evidence>
<dbReference type="InterPro" id="IPR003439">
    <property type="entry name" value="ABC_transporter-like_ATP-bd"/>
</dbReference>
<dbReference type="CDD" id="cd03219">
    <property type="entry name" value="ABC_Mj1267_LivG_branched"/>
    <property type="match status" value="1"/>
</dbReference>
<evidence type="ECO:0000313" key="6">
    <source>
        <dbReference type="Proteomes" id="UP001596002"/>
    </source>
</evidence>
<dbReference type="InterPro" id="IPR003593">
    <property type="entry name" value="AAA+_ATPase"/>
</dbReference>
<dbReference type="SMART" id="SM00382">
    <property type="entry name" value="AAA"/>
    <property type="match status" value="1"/>
</dbReference>
<feature type="domain" description="ABC transporter" evidence="4">
    <location>
        <begin position="5"/>
        <end position="245"/>
    </location>
</feature>
<protein>
    <submittedName>
        <fullName evidence="5">Urea ABC transporter ATP-binding protein UrtD</fullName>
    </submittedName>
</protein>
<evidence type="ECO:0000313" key="5">
    <source>
        <dbReference type="EMBL" id="MFC4766172.1"/>
    </source>
</evidence>
<evidence type="ECO:0000256" key="3">
    <source>
        <dbReference type="ARBA" id="ARBA00022840"/>
    </source>
</evidence>
<reference evidence="6" key="1">
    <citation type="journal article" date="2019" name="Int. J. Syst. Evol. Microbiol.">
        <title>The Global Catalogue of Microorganisms (GCM) 10K type strain sequencing project: providing services to taxonomists for standard genome sequencing and annotation.</title>
        <authorList>
            <consortium name="The Broad Institute Genomics Platform"/>
            <consortium name="The Broad Institute Genome Sequencing Center for Infectious Disease"/>
            <person name="Wu L."/>
            <person name="Ma J."/>
        </authorList>
    </citation>
    <scope>NUCLEOTIDE SEQUENCE [LARGE SCALE GENOMIC DNA]</scope>
    <source>
        <strain evidence="6">WYCCWR 12678</strain>
    </source>
</reference>
<dbReference type="Pfam" id="PF00005">
    <property type="entry name" value="ABC_tran"/>
    <property type="match status" value="1"/>
</dbReference>
<keyword evidence="1" id="KW-0813">Transport</keyword>
<dbReference type="RefSeq" id="WP_380023907.1">
    <property type="nucleotide sequence ID" value="NZ_JBHSHC010000014.1"/>
</dbReference>
<name>A0ABV9PYY7_9BACL</name>
<sequence>MSTILCTRNITVDFDGFKAIQELNFQMKQGEVHFLIGPNGAGKTTLLDVICGKVKPVQGEVLFKETIDLTNKQEHEIVRYGVGRKFQAPAIFVGLTVFENLELSMKQNRGLLSTLRAKLTDGERAVIGKQLAMINLEDRANDKASSLSHGQKQWLEIGMLLMQEPELLLLDEPVAGMTQTETEKTGKLIQEIAKSRSVLVVDHDMDFVRKFSDRVTVMHEGKILCEGTITEVQEDSRVAEVYLGRRKEAVC</sequence>
<dbReference type="NCBIfam" id="TIGR03411">
    <property type="entry name" value="urea_trans_UrtD"/>
    <property type="match status" value="1"/>
</dbReference>
<evidence type="ECO:0000256" key="2">
    <source>
        <dbReference type="ARBA" id="ARBA00022741"/>
    </source>
</evidence>
<dbReference type="PROSITE" id="PS50893">
    <property type="entry name" value="ABC_TRANSPORTER_2"/>
    <property type="match status" value="1"/>
</dbReference>
<dbReference type="PANTHER" id="PTHR45772">
    <property type="entry name" value="CONSERVED COMPONENT OF ABC TRANSPORTER FOR NATURAL AMINO ACIDS-RELATED"/>
    <property type="match status" value="1"/>
</dbReference>
<proteinExistence type="predicted"/>
<comment type="caution">
    <text evidence="5">The sequence shown here is derived from an EMBL/GenBank/DDBJ whole genome shotgun (WGS) entry which is preliminary data.</text>
</comment>
<dbReference type="InterPro" id="IPR051120">
    <property type="entry name" value="ABC_AA/LPS_Transport"/>
</dbReference>
<keyword evidence="2" id="KW-0547">Nucleotide-binding</keyword>
<dbReference type="Proteomes" id="UP001596002">
    <property type="component" value="Unassembled WGS sequence"/>
</dbReference>
<dbReference type="Gene3D" id="3.40.50.300">
    <property type="entry name" value="P-loop containing nucleotide triphosphate hydrolases"/>
    <property type="match status" value="1"/>
</dbReference>
<accession>A0ABV9PYY7</accession>
<gene>
    <name evidence="5" type="primary">urtD</name>
    <name evidence="5" type="ORF">ACFO8Q_02000</name>
</gene>
<dbReference type="InterPro" id="IPR027417">
    <property type="entry name" value="P-loop_NTPase"/>
</dbReference>
<dbReference type="InterPro" id="IPR017781">
    <property type="entry name" value="ABC_transptr_urea_ATP-bd_UrtD"/>
</dbReference>
<dbReference type="PANTHER" id="PTHR45772:SF8">
    <property type="entry name" value="HIGH-AFFINITY BRANCHED-CHAIN AMINO ACID TRANSPORT ATP-BINDING PROTEIN"/>
    <property type="match status" value="1"/>
</dbReference>